<evidence type="ECO:0000313" key="1">
    <source>
        <dbReference type="EMBL" id="PHM65138.1"/>
    </source>
</evidence>
<evidence type="ECO:0008006" key="3">
    <source>
        <dbReference type="Google" id="ProtNLM"/>
    </source>
</evidence>
<dbReference type="AlphaFoldDB" id="A0A2D0KP24"/>
<name>A0A2D0KP24_9GAMM</name>
<dbReference type="Proteomes" id="UP000222366">
    <property type="component" value="Unassembled WGS sequence"/>
</dbReference>
<dbReference type="InterPro" id="IPR021500">
    <property type="entry name" value="DUF3156"/>
</dbReference>
<protein>
    <recommendedName>
        <fullName evidence="3">Cytoplasmic protein</fullName>
    </recommendedName>
</protein>
<proteinExistence type="predicted"/>
<reference evidence="1 2" key="1">
    <citation type="journal article" date="2017" name="Nat. Microbiol.">
        <title>Natural product diversity associated with the nematode symbionts Photorhabdus and Xenorhabdus.</title>
        <authorList>
            <person name="Tobias N.J."/>
            <person name="Wolff H."/>
            <person name="Djahanschiri B."/>
            <person name="Grundmann F."/>
            <person name="Kronenwerth M."/>
            <person name="Shi Y.M."/>
            <person name="Simonyi S."/>
            <person name="Grun P."/>
            <person name="Shapiro-Ilan D."/>
            <person name="Pidot S.J."/>
            <person name="Stinear T.P."/>
            <person name="Ebersberger I."/>
            <person name="Bode H.B."/>
        </authorList>
    </citation>
    <scope>NUCLEOTIDE SEQUENCE [LARGE SCALE GENOMIC DNA]</scope>
    <source>
        <strain evidence="1 2">DSM 17904</strain>
    </source>
</reference>
<sequence length="204" mass="23646">MSHYAASAKSSFWQKINQQRLPADYQAGLTLNRLERDLQPYDCERTEPGELIVRPEDQLAICVSERVKKLFMAFIVYTRFSVSGVIDQPLNADIQVKTGGSLRKKRVRFCSKQEDGLKLIEQLAQYPVIRQTLEELDFRSCSLQITEGKWCCEIEHFAASEIVSRFPATRRYLRLTSEQRHRLLSTLHLIHQLMLQGIGKKPYT</sequence>
<dbReference type="Pfam" id="PF11354">
    <property type="entry name" value="DUF3156"/>
    <property type="match status" value="1"/>
</dbReference>
<dbReference type="EMBL" id="NJAJ01000019">
    <property type="protein sequence ID" value="PHM65138.1"/>
    <property type="molecule type" value="Genomic_DNA"/>
</dbReference>
<comment type="caution">
    <text evidence="1">The sequence shown here is derived from an EMBL/GenBank/DDBJ whole genome shotgun (WGS) entry which is preliminary data.</text>
</comment>
<evidence type="ECO:0000313" key="2">
    <source>
        <dbReference type="Proteomes" id="UP000222366"/>
    </source>
</evidence>
<keyword evidence="2" id="KW-1185">Reference proteome</keyword>
<gene>
    <name evidence="1" type="ORF">Xsto_02286</name>
</gene>
<dbReference type="RefSeq" id="WP_099109940.1">
    <property type="nucleotide sequence ID" value="NZ_CAWNRH010000092.1"/>
</dbReference>
<organism evidence="1 2">
    <name type="scientific">Xenorhabdus stockiae</name>
    <dbReference type="NCBI Taxonomy" id="351614"/>
    <lineage>
        <taxon>Bacteria</taxon>
        <taxon>Pseudomonadati</taxon>
        <taxon>Pseudomonadota</taxon>
        <taxon>Gammaproteobacteria</taxon>
        <taxon>Enterobacterales</taxon>
        <taxon>Morganellaceae</taxon>
        <taxon>Xenorhabdus</taxon>
    </lineage>
</organism>
<accession>A0A2D0KP24</accession>